<dbReference type="PROSITE" id="PS50075">
    <property type="entry name" value="CARRIER"/>
    <property type="match status" value="6"/>
</dbReference>
<evidence type="ECO:0000256" key="5">
    <source>
        <dbReference type="ARBA" id="ARBA00029454"/>
    </source>
</evidence>
<dbReference type="InterPro" id="IPR000873">
    <property type="entry name" value="AMP-dep_synth/lig_dom"/>
</dbReference>
<dbReference type="InterPro" id="IPR006162">
    <property type="entry name" value="Ppantetheine_attach_site"/>
</dbReference>
<dbReference type="GO" id="GO:0016874">
    <property type="term" value="F:ligase activity"/>
    <property type="evidence" value="ECO:0007669"/>
    <property type="project" value="UniProtKB-KW"/>
</dbReference>
<evidence type="ECO:0000256" key="6">
    <source>
        <dbReference type="SAM" id="MobiDB-lite"/>
    </source>
</evidence>
<dbReference type="InterPro" id="IPR036736">
    <property type="entry name" value="ACP-like_sf"/>
</dbReference>
<dbReference type="Pfam" id="PF00501">
    <property type="entry name" value="AMP-binding"/>
    <property type="match status" value="3"/>
</dbReference>
<dbReference type="NCBIfam" id="TIGR01733">
    <property type="entry name" value="AA-adenyl-dom"/>
    <property type="match status" value="3"/>
</dbReference>
<keyword evidence="9" id="KW-1185">Reference proteome</keyword>
<name>A0A2C5Z9H7_9HYPO</name>
<evidence type="ECO:0000259" key="7">
    <source>
        <dbReference type="PROSITE" id="PS50075"/>
    </source>
</evidence>
<dbReference type="SMART" id="SM01294">
    <property type="entry name" value="PKS_PP_betabranch"/>
    <property type="match status" value="1"/>
</dbReference>
<feature type="domain" description="Carrier" evidence="7">
    <location>
        <begin position="1585"/>
        <end position="1659"/>
    </location>
</feature>
<dbReference type="Gene3D" id="3.30.559.30">
    <property type="entry name" value="Nonribosomal peptide synthetase, condensation domain"/>
    <property type="match status" value="5"/>
</dbReference>
<dbReference type="Gene3D" id="3.30.559.10">
    <property type="entry name" value="Chloramphenicol acetyltransferase-like domain"/>
    <property type="match status" value="5"/>
</dbReference>
<feature type="domain" description="Carrier" evidence="7">
    <location>
        <begin position="532"/>
        <end position="605"/>
    </location>
</feature>
<dbReference type="GO" id="GO:0043041">
    <property type="term" value="P:amino acid activation for nonribosomal peptide biosynthetic process"/>
    <property type="evidence" value="ECO:0007669"/>
    <property type="project" value="TreeGrafter"/>
</dbReference>
<dbReference type="PANTHER" id="PTHR45527:SF1">
    <property type="entry name" value="FATTY ACID SYNTHASE"/>
    <property type="match status" value="1"/>
</dbReference>
<evidence type="ECO:0000313" key="8">
    <source>
        <dbReference type="EMBL" id="PHH75811.1"/>
    </source>
</evidence>
<dbReference type="Proteomes" id="UP000224854">
    <property type="component" value="Unassembled WGS sequence"/>
</dbReference>
<dbReference type="Pfam" id="PF00668">
    <property type="entry name" value="Condensation"/>
    <property type="match status" value="5"/>
</dbReference>
<dbReference type="InterPro" id="IPR009081">
    <property type="entry name" value="PP-bd_ACP"/>
</dbReference>
<keyword evidence="4" id="KW-0436">Ligase</keyword>
<accession>A0A2C5Z9H7</accession>
<dbReference type="EMBL" id="NJEU01000351">
    <property type="protein sequence ID" value="PHH75811.1"/>
    <property type="molecule type" value="Genomic_DNA"/>
</dbReference>
<dbReference type="SUPFAM" id="SSF47336">
    <property type="entry name" value="ACP-like"/>
    <property type="match status" value="6"/>
</dbReference>
<feature type="domain" description="Carrier" evidence="7">
    <location>
        <begin position="4285"/>
        <end position="4361"/>
    </location>
</feature>
<dbReference type="SUPFAM" id="SSF52777">
    <property type="entry name" value="CoA-dependent acyltransferases"/>
    <property type="match status" value="10"/>
</dbReference>
<comment type="similarity">
    <text evidence="5">Belongs to the NRP synthetase family.</text>
</comment>
<dbReference type="OrthoDB" id="416786at2759"/>
<dbReference type="GO" id="GO:0010106">
    <property type="term" value="P:cellular response to iron ion starvation"/>
    <property type="evidence" value="ECO:0007669"/>
    <property type="project" value="UniProtKB-ARBA"/>
</dbReference>
<evidence type="ECO:0000256" key="4">
    <source>
        <dbReference type="ARBA" id="ARBA00022598"/>
    </source>
</evidence>
<evidence type="ECO:0000313" key="9">
    <source>
        <dbReference type="Proteomes" id="UP000224854"/>
    </source>
</evidence>
<feature type="domain" description="Carrier" evidence="7">
    <location>
        <begin position="2130"/>
        <end position="2203"/>
    </location>
</feature>
<dbReference type="GO" id="GO:0005737">
    <property type="term" value="C:cytoplasm"/>
    <property type="evidence" value="ECO:0007669"/>
    <property type="project" value="TreeGrafter"/>
</dbReference>
<feature type="domain" description="Carrier" evidence="7">
    <location>
        <begin position="3210"/>
        <end position="3284"/>
    </location>
</feature>
<feature type="region of interest" description="Disordered" evidence="6">
    <location>
        <begin position="4263"/>
        <end position="4287"/>
    </location>
</feature>
<evidence type="ECO:0000256" key="3">
    <source>
        <dbReference type="ARBA" id="ARBA00022553"/>
    </source>
</evidence>
<feature type="region of interest" description="Disordered" evidence="6">
    <location>
        <begin position="2107"/>
        <end position="2127"/>
    </location>
</feature>
<dbReference type="InterPro" id="IPR010071">
    <property type="entry name" value="AA_adenyl_dom"/>
</dbReference>
<sequence length="4455" mass="490782">MDPHRRLSMLNPNPAKLAGPALLHQLVRPPSSRLALEHSSRNNTTVYSYRRLHSEADALANRITAARGQQTPRASEFVVPVLVPQSALLCVSLLAVLKAGGAFCPVAIDAPPERIRFILDDVAAQVLVVSKHLASSIPRETRHQVIYVDDDLHSHVSTAPALHRVPVPDDLAYVMYTSGSTGTPKGVAVSHLAVTQALLAHDRHVPRFNRFLQFAAPTFDVSVFEIFFPLFRGSTIVSVRRQEMLDDLPAVIRRMDVDACELTPTVASSLLRSRNDAPNLKLLLTIGEMLKAPVVGEFGSNLRRESILWAMYGPTEATIHCTVQAAMASDSPTGNIGIPLDSVSCFILEPRQDSAAKPCPFKILPIGQPGELAIGGLQVARGYLNRPEQTAAVFIQSPYGRLYRTGDRARLTQSGTLECLGRLVSGQVKLRGQRIELGEIEHVVLKTPGCHDAVAAVVDSNLVVFCCVSDQVGQEALIATCAKWLPRFMIPAELVLMQVLPRLSSGKVDMKKLLSDFGQQRASALGLENPDTLSNPRHHDMLELVSRILGVRVNDNMTTAAAGVDSLAAIKLASALRRRGIDTTAPHLLRPRTISSLCRTILERPLVEPIHREPLSVAPPPLGNRQALATQCLPCTPLQSAMLAETAKDAEMYCNEIELQVKAGICPGAIRDAILGVAGENQVLRMGFSQWQGIWVAVVFESLDPQAVHVVPRLQRGFTLQASDDFLMPLRVQIESLVNEAGRRVLIQAHHAVFDGWSVDMMLADVSSILSGSMPQPRPQFQSVLEHQHRLVAGDQDKKFWTEYLLGWHKVPFPKLVGCRIENTIETTRETLQLSPQLVRKAVSKLGLSPQVPFQAALALCWSAILGANDVVIGSVTSGRTLPIQDIDRIMGPCIASLPLRIDMRHEASHSLHVLRDIHASNRAVMDHSSLPLLQIKKLAGLQPTESLYDVLFVYQESLLAFEEKKKQLVVQQQHVDRLETRFLVEVEPRDEDYVLQATFHRAHLSPDVVRCFMQQFGHTLQQLLQQLDPLVSAHDTLPNPRLSVYNQDIKPFTGVADLAARFETTAAKLPNEMAFIFNTSPSLSATTCTSLTYRQLNHAANQVAHYLHSQLVAPGQVVAIIMDKSPALYVSILGIVKAGCAYMPLLPTTPMLRIRDILKLAKIAYCLVDNASQPALDLDQQVTTLNVERAPLDSFPDHNRGVAPDASRLAYVIYTSGTTGVPKGVAVTQGNIVSNIAYLQSIYPIAASKQSRFLQACSQAFDVSVFDIFYAWHAGMCLCSATNDVLFSDLEESIRQFEITHLSLTPTVASLIDPAHVPGVEFLVTAGEPMTWSVLERWGDLLWQGYGPSETTNICSVKHMTRSQHVEHLGWVLPNTLAAVVKPKTLEILPMGCVGEFCLGGDQVAQGYLDDPVGTREKFIQHPRLGRVYRSGDMGRMLPDGSLVILGRLDDQLKLRGQRIEAGEISGIVTRTRLVSAAVTMIVRPRAGARHQLAVFYTPREPHAEFTRLQVHRETHAMMAGDLQSRLPLFMVPSYLVPVSLIPRTSSGKIDHGRLQASFAESTQEDLESWSCSRHGQDDHGDWSDAERAIAKVLATWASVEKEEIGRWTPFAALGIDSMSAIDVSRALSSGLHARVPISTIIQNPSIAQLARHVGTSVDHEAHGHLGKKDIFNLGVSEENPRACGHSASSIEDILPCTPLQEAMLAQRSSSYCNRTLLRLSIAADNLMAFWDTVTQRHGILRTFFITTSNTARPMAQVILKEHKTQWEEFNIHEPCFAAVTQQHAGYLPELLDSGRPPLTCAIVRCRGNAFFSLVCHHALYDGVAMGTLWREIETLAKGGALVQPVLPFRNFLERALDLPHDTARFWARHFCDFEARRLFPQRAGAETSHSSHTVCLETPLSDMQARLRSLGAGLLPLCQAAWAQVLGHATEATDVAFGNVVSGRALDVDGLDSLVAPCFNTIPLRMNLTTGQNMRLVQRFQSLNVEVMPYQFTAVRDVARFANCKGRRLFDTVLLLQQPVQELDQEVWTLEHEAGDMGASVVCEVVPCAKLDSLTVKLHHHADTVTGGAAAAMAALFSHVAQRLVHAPLTKLEDGHGLCQQLRRSLSHGTRNKPMDEDATGSEDGAWTGLERSIQSVLASISGVPADGISRRTTIFRLGLDSINAVHVASVLRRQGLTVSASDVIECPDCASLAQRISHPLQHSPSPEFIHLPAFALQVAEQVKAKALHGMHPEAVLPCTPVQSAMLASFLQSQGQNYLNMATYEIQDGYTLHDVCRAWKEMVCQHPMLRTGFVAVHHRYSAFAMVRNPTGPVADAIHIFPQKTSRVLDLTPWKESCRISFVQDLSQPPWKVALSDAGDRVSMSLLCHHALYDARSLQGILHGVHDLLHGKRPSYPAIEPALAEILHQSLANQDAAEAWWKQMSGNAVVNKFPQMTPLRESQNTLQQHHSVSDMTLRSLTAALQGIDVSVQAAAQAAWARVLASYVGESSVVFGVTMSGRTTDATQNTPMPCITTVPVIATADESNADTMRHMMAYNAELHKHQFAPLTKIQQWLGHATSPLFDTLLVYQRGHHLNPSAQRLFKTIAQDARVDYAVSLELEPADNDNIHLTLSFSTDLLPVEQARLLLAQFDATLCFLASQPTARRQDLYTLRPHLFSVLPAAMPVIKAPVALLHQFVEMQANLQPQAAALEFVSGFEQQAAAKQVWSYHELNLLGNRVANLLHRHSRPGDIVAIQFNKQPEAYFAILGILKAGCAFVALDPNAPLKRRQFVLHDSGATCLLLAGPTQADFETTAVIIPIDLQSLQSGPNEQLHRQAVQPTPASTCYCLYTSGTTGTPKGCEITHENAVQAIMAFQDLFKGHWQKDSRWLQFAAFHFDVSVLEQYWSWSVGITVVSAPREAILDNLIGSINRLAITHIDLTPSLARLTHPHQVPTLCRGVFITGGEQLKQEILDSWGSKAVIYNAYGPTEATIGVTMYPRVPVNGRPSNIGKQFLNVGSYVLALGTETPVLRGAVGELCVSGKLVGKGYLNRQELTAERFPVLAHFHERVYRTGDLVRLLHDGCFDFVGRADDQVKLRGQRLEIGEIDDAIRMGACGVADVATVVVRHKSNDGEMLVAFLVGKIKGSQEVAILPDADGLGHEARAACLQRLPGYMVPTYFLRLSRMPLSANNKAELKMLRAMFQALSHDDLIMFSMHGSAAYIASLDERHVEKVCRVVSTFSRVARDAILPSSSIFDLGVDSISALRLATLLKAQGFHTASPALILKSPIVADLVRALAAEPVAPSTSGLQGILSKSMTEEACQAYFHTLELRLNENAAAERARLAWSRVVEKHGILRTSFVNTGEGYIQVARKQASPTWKILTAETDSDVGAIMNKTRQDWMARNRHDVLEPLELVHVCGPRRQTLFLHMFHAIYDGWSLEKMRRYAAALYHGHAPNQGPMFIQALTHGPLWSHQDCRDFWMQHLRDWEPRPMPLVETSCPQAVVSASHRVPMSAFEHLRREQNVTMQSVILASWTRVLQRYLAGKTTIGVVIAGRSIPQLARVQDCIGPMFNTVPFFAPTERQASWASLIRRVYEFSTSLVAFQHVPLQSIQKWCAGGRLLFDTLFVFQREQDIGEEQDDDDEAPWTVVEGPSYPDYPLAFEAVQCGDGHVRLSIVAQGRFATLAMLQDMLAECQGAAEMARGQDVLNDDLHGIIQNGSIQQDSGKEPVVDLGDFSWTDEALLIREQVASLASMQPEKIGASTSMLQLGLDSIDVMKLAARLKEKGLGLSASQLMRCQTILRMTQETRLASRGEEQHDGNLGHALLEKMTPLLWTLPRQAGINVENVESVLPSTALQEAMVAGMLESDFEWYFNHDVLDVSEAVDLDRLRAAWAKVVEQSPILRTGFIPVEDATLDTTYCQVVFRYHQALDIQTVHLDNINQVRQLMTDATKRARRGAGVEQLFQLQLALCGSRKLLVVSLAHALYDGWSIGLVYKHLEAAYRGEPEARPGGEIRNFIAQTLTCAATEEAQGFWSNYLDGMPSTMLSPQSTATDNKCGVLRQESAKVALWRIRQLCRNLSVSLQAVCASCWAMVAAQQTQSLAVVFGLVLAGRDGAGAESLIFPTMNTVALSCVLHGTVADLLGHVEHGLGEVRRFQTFPLRKALRGARRRFNSLFLMQKTMPESKSDERLLHSVDGEAAVDYPVCVEAEADDESGCLAWRVACHGQVLTKDEVDGLVDKLNAVLEHMLVEGQSGQVLDFARDGGVSICGLPAIVVGHGEEEEEEETKKKKKKHVNGGGEQEHGEWARVLRETLAEVAHVPVDGVDMGLTLYHLGLDSISAIKVSMQLRKRGIVVTPRQVAGAPSLKHVVGLLRGEQEETGGGDEVTRWTPPAGIEIDQLVRESRVEKEAVEAVLPATAMQVHMLSTWQNSGGNMFYPEFRIPTNGRREDDVVREWEKVVERVPVLRTRLW</sequence>
<dbReference type="PANTHER" id="PTHR45527">
    <property type="entry name" value="NONRIBOSOMAL PEPTIDE SYNTHETASE"/>
    <property type="match status" value="1"/>
</dbReference>
<comment type="caution">
    <text evidence="8">The sequence shown here is derived from an EMBL/GenBank/DDBJ whole genome shotgun (WGS) entry which is preliminary data.</text>
</comment>
<keyword evidence="3" id="KW-0597">Phosphoprotein</keyword>
<reference evidence="8 9" key="1">
    <citation type="submission" date="2017-06" db="EMBL/GenBank/DDBJ databases">
        <title>Ant-infecting Ophiocordyceps genomes reveal a high diversity of potential behavioral manipulation genes and a possible major role for enterotoxins.</title>
        <authorList>
            <person name="De Bekker C."/>
            <person name="Evans H.C."/>
            <person name="Brachmann A."/>
            <person name="Hughes D.P."/>
        </authorList>
    </citation>
    <scope>NUCLEOTIDE SEQUENCE [LARGE SCALE GENOMIC DNA]</scope>
    <source>
        <strain evidence="8 9">1348a</strain>
    </source>
</reference>
<dbReference type="FunFam" id="3.40.50.12780:FF:000024">
    <property type="entry name" value="Nonribosomal siderophore peptide synthase SidC"/>
    <property type="match status" value="2"/>
</dbReference>
<feature type="domain" description="Carrier" evidence="7">
    <location>
        <begin position="3722"/>
        <end position="3795"/>
    </location>
</feature>
<proteinExistence type="inferred from homology"/>
<protein>
    <recommendedName>
        <fullName evidence="7">Carrier domain-containing protein</fullName>
    </recommendedName>
</protein>
<dbReference type="FunFam" id="3.30.300.30:FF:000015">
    <property type="entry name" value="Nonribosomal peptide synthase SidD"/>
    <property type="match status" value="1"/>
</dbReference>
<dbReference type="FunFam" id="3.40.50.980:FF:000001">
    <property type="entry name" value="Non-ribosomal peptide synthetase"/>
    <property type="match status" value="2"/>
</dbReference>
<dbReference type="InterPro" id="IPR020845">
    <property type="entry name" value="AMP-binding_CS"/>
</dbReference>
<dbReference type="Gene3D" id="3.40.50.12780">
    <property type="entry name" value="N-terminal domain of ligase-like"/>
    <property type="match status" value="3"/>
</dbReference>
<dbReference type="Gene3D" id="3.30.300.30">
    <property type="match status" value="3"/>
</dbReference>
<dbReference type="InterPro" id="IPR023213">
    <property type="entry name" value="CAT-like_dom_sf"/>
</dbReference>
<dbReference type="InterPro" id="IPR001242">
    <property type="entry name" value="Condensation_dom"/>
</dbReference>
<gene>
    <name evidence="8" type="ORF">CDD82_4277</name>
</gene>
<comment type="pathway">
    <text evidence="1">Siderophore biosynthesis.</text>
</comment>
<dbReference type="InterPro" id="IPR042099">
    <property type="entry name" value="ANL_N_sf"/>
</dbReference>
<dbReference type="CDD" id="cd05918">
    <property type="entry name" value="A_NRPS_SidN3_like"/>
    <property type="match status" value="2"/>
</dbReference>
<evidence type="ECO:0000256" key="2">
    <source>
        <dbReference type="ARBA" id="ARBA00022450"/>
    </source>
</evidence>
<dbReference type="GO" id="GO:0031169">
    <property type="term" value="P:ferrichrome biosynthetic process"/>
    <property type="evidence" value="ECO:0007669"/>
    <property type="project" value="UniProtKB-ARBA"/>
</dbReference>
<dbReference type="InterPro" id="IPR045851">
    <property type="entry name" value="AMP-bd_C_sf"/>
</dbReference>
<dbReference type="Gene3D" id="1.10.1200.10">
    <property type="entry name" value="ACP-like"/>
    <property type="match status" value="6"/>
</dbReference>
<keyword evidence="2" id="KW-0596">Phosphopantetheine</keyword>
<dbReference type="NCBIfam" id="NF003417">
    <property type="entry name" value="PRK04813.1"/>
    <property type="match status" value="3"/>
</dbReference>
<organism evidence="8 9">
    <name type="scientific">Ophiocordyceps australis</name>
    <dbReference type="NCBI Taxonomy" id="1399860"/>
    <lineage>
        <taxon>Eukaryota</taxon>
        <taxon>Fungi</taxon>
        <taxon>Dikarya</taxon>
        <taxon>Ascomycota</taxon>
        <taxon>Pezizomycotina</taxon>
        <taxon>Sordariomycetes</taxon>
        <taxon>Hypocreomycetidae</taxon>
        <taxon>Hypocreales</taxon>
        <taxon>Ophiocordycipitaceae</taxon>
        <taxon>Ophiocordyceps</taxon>
    </lineage>
</organism>
<dbReference type="SUPFAM" id="SSF56801">
    <property type="entry name" value="Acetyl-CoA synthetase-like"/>
    <property type="match status" value="3"/>
</dbReference>
<dbReference type="GO" id="GO:0031177">
    <property type="term" value="F:phosphopantetheine binding"/>
    <property type="evidence" value="ECO:0007669"/>
    <property type="project" value="InterPro"/>
</dbReference>
<dbReference type="FunFam" id="3.30.300.30:FF:000033">
    <property type="entry name" value="Nonribosomal siderophore peptide synthase SidC"/>
    <property type="match status" value="1"/>
</dbReference>
<dbReference type="SMART" id="SM00823">
    <property type="entry name" value="PKS_PP"/>
    <property type="match status" value="6"/>
</dbReference>
<dbReference type="Pfam" id="PF00550">
    <property type="entry name" value="PP-binding"/>
    <property type="match status" value="6"/>
</dbReference>
<dbReference type="InterPro" id="IPR020806">
    <property type="entry name" value="PKS_PP-bd"/>
</dbReference>
<evidence type="ECO:0000256" key="1">
    <source>
        <dbReference type="ARBA" id="ARBA00004924"/>
    </source>
</evidence>
<dbReference type="PROSITE" id="PS00012">
    <property type="entry name" value="PHOSPHOPANTETHEINE"/>
    <property type="match status" value="5"/>
</dbReference>
<dbReference type="PROSITE" id="PS00455">
    <property type="entry name" value="AMP_BINDING"/>
    <property type="match status" value="2"/>
</dbReference>